<accession>A0A4S2LM25</accession>
<protein>
    <submittedName>
        <fullName evidence="2">Uncharacterized protein</fullName>
    </submittedName>
</protein>
<feature type="compositionally biased region" description="Acidic residues" evidence="1">
    <location>
        <begin position="73"/>
        <end position="86"/>
    </location>
</feature>
<evidence type="ECO:0000313" key="2">
    <source>
        <dbReference type="EMBL" id="TGZ61587.1"/>
    </source>
</evidence>
<keyword evidence="3" id="KW-1185">Reference proteome</keyword>
<feature type="compositionally biased region" description="Acidic residues" evidence="1">
    <location>
        <begin position="16"/>
        <end position="26"/>
    </location>
</feature>
<sequence length="110" mass="12329">MDEPDGSDLSDSTSKDDDDEFEEMVDESQPVAYSRLTEEYDDDEEHRGKINGYSKLDDDGSVPSPSDLLPVEVETDGEDDDDEDEGEAELALTMDNARLEQLNCRYLEGI</sequence>
<feature type="region of interest" description="Disordered" evidence="1">
    <location>
        <begin position="1"/>
        <end position="86"/>
    </location>
</feature>
<proteinExistence type="predicted"/>
<dbReference type="AlphaFoldDB" id="A0A4S2LM25"/>
<gene>
    <name evidence="2" type="ORF">CRM22_007919</name>
</gene>
<dbReference type="Proteomes" id="UP000308267">
    <property type="component" value="Unassembled WGS sequence"/>
</dbReference>
<reference evidence="2 3" key="1">
    <citation type="journal article" date="2019" name="BMC Genomics">
        <title>New insights from Opisthorchis felineus genome: update on genomics of the epidemiologically important liver flukes.</title>
        <authorList>
            <person name="Ershov N.I."/>
            <person name="Mordvinov V.A."/>
            <person name="Prokhortchouk E.B."/>
            <person name="Pakharukova M.Y."/>
            <person name="Gunbin K.V."/>
            <person name="Ustyantsev K."/>
            <person name="Genaev M.A."/>
            <person name="Blinov A.G."/>
            <person name="Mazur A."/>
            <person name="Boulygina E."/>
            <person name="Tsygankova S."/>
            <person name="Khrameeva E."/>
            <person name="Chekanov N."/>
            <person name="Fan G."/>
            <person name="Xiao A."/>
            <person name="Zhang H."/>
            <person name="Xu X."/>
            <person name="Yang H."/>
            <person name="Solovyev V."/>
            <person name="Lee S.M."/>
            <person name="Liu X."/>
            <person name="Afonnikov D.A."/>
            <person name="Skryabin K.G."/>
        </authorList>
    </citation>
    <scope>NUCLEOTIDE SEQUENCE [LARGE SCALE GENOMIC DNA]</scope>
    <source>
        <strain evidence="2">AK-0245</strain>
        <tissue evidence="2">Whole organism</tissue>
    </source>
</reference>
<comment type="caution">
    <text evidence="2">The sequence shown here is derived from an EMBL/GenBank/DDBJ whole genome shotgun (WGS) entry which is preliminary data.</text>
</comment>
<name>A0A4S2LM25_OPIFE</name>
<dbReference type="EMBL" id="SJOL01007890">
    <property type="protein sequence ID" value="TGZ61587.1"/>
    <property type="molecule type" value="Genomic_DNA"/>
</dbReference>
<evidence type="ECO:0000313" key="3">
    <source>
        <dbReference type="Proteomes" id="UP000308267"/>
    </source>
</evidence>
<organism evidence="2 3">
    <name type="scientific">Opisthorchis felineus</name>
    <dbReference type="NCBI Taxonomy" id="147828"/>
    <lineage>
        <taxon>Eukaryota</taxon>
        <taxon>Metazoa</taxon>
        <taxon>Spiralia</taxon>
        <taxon>Lophotrochozoa</taxon>
        <taxon>Platyhelminthes</taxon>
        <taxon>Trematoda</taxon>
        <taxon>Digenea</taxon>
        <taxon>Opisthorchiida</taxon>
        <taxon>Opisthorchiata</taxon>
        <taxon>Opisthorchiidae</taxon>
        <taxon>Opisthorchis</taxon>
    </lineage>
</organism>
<evidence type="ECO:0000256" key="1">
    <source>
        <dbReference type="SAM" id="MobiDB-lite"/>
    </source>
</evidence>